<reference evidence="1" key="1">
    <citation type="submission" date="2021-03" db="EMBL/GenBank/DDBJ databases">
        <title>Evolutionary priming and transition to the ectomycorrhizal habit in an iconic lineage of mushroom-forming fungi: is preadaptation a requirement?</title>
        <authorList>
            <consortium name="DOE Joint Genome Institute"/>
            <person name="Looney B.P."/>
            <person name="Miyauchi S."/>
            <person name="Morin E."/>
            <person name="Drula E."/>
            <person name="Courty P.E."/>
            <person name="Chicoki N."/>
            <person name="Fauchery L."/>
            <person name="Kohler A."/>
            <person name="Kuo A."/>
            <person name="LaButti K."/>
            <person name="Pangilinan J."/>
            <person name="Lipzen A."/>
            <person name="Riley R."/>
            <person name="Andreopoulos W."/>
            <person name="He G."/>
            <person name="Johnson J."/>
            <person name="Barry K.W."/>
            <person name="Grigoriev I.V."/>
            <person name="Nagy L."/>
            <person name="Hibbett D."/>
            <person name="Henrissat B."/>
            <person name="Matheny P.B."/>
            <person name="Labbe J."/>
            <person name="Martin A.F."/>
        </authorList>
    </citation>
    <scope>NUCLEOTIDE SEQUENCE</scope>
    <source>
        <strain evidence="1">BPL698</strain>
    </source>
</reference>
<feature type="non-terminal residue" evidence="1">
    <location>
        <position position="371"/>
    </location>
</feature>
<organism evidence="1 2">
    <name type="scientific">Russula earlei</name>
    <dbReference type="NCBI Taxonomy" id="71964"/>
    <lineage>
        <taxon>Eukaryota</taxon>
        <taxon>Fungi</taxon>
        <taxon>Dikarya</taxon>
        <taxon>Basidiomycota</taxon>
        <taxon>Agaricomycotina</taxon>
        <taxon>Agaricomycetes</taxon>
        <taxon>Russulales</taxon>
        <taxon>Russulaceae</taxon>
        <taxon>Russula</taxon>
    </lineage>
</organism>
<evidence type="ECO:0000313" key="2">
    <source>
        <dbReference type="Proteomes" id="UP001207468"/>
    </source>
</evidence>
<accession>A0ACC0TYD9</accession>
<sequence length="371" mass="40350">MPAQEPPEQAGEDTPLIRDDVNPTMATPLPARQLCGLMPLLIAESVMSTSIMPYINQLVSDLPVTGGDKIKVGYYAGFIISLYFFGEAFTVLQWNRLSDSIGRKPVLLSGTLGLMIATILFGLSQTFWSLALSRFLAGALNGNIGVVKTMLGEMTDDTNIARVFSLIPLTWATGIIIGSSAGGFLSRPHDRWPQLFSDPFWVQHPYFLPCAATSVYAMASLVFASVFLKEVDTMTFDMSNLVTFADENGIPEQDQEGPPRPSWSSSLLTKPVVLIVSIYAAHAYLEISNTALVAVVYTTPIRFGGLGLDPARMGTCLAAFGIITGFLPFLVFDRIVRVLGRRRALLAFMSCLIPAFLLFPINGTRAQHVGV</sequence>
<proteinExistence type="predicted"/>
<comment type="caution">
    <text evidence="1">The sequence shown here is derived from an EMBL/GenBank/DDBJ whole genome shotgun (WGS) entry which is preliminary data.</text>
</comment>
<dbReference type="Proteomes" id="UP001207468">
    <property type="component" value="Unassembled WGS sequence"/>
</dbReference>
<dbReference type="EMBL" id="JAGFNK010000327">
    <property type="protein sequence ID" value="KAI9452730.1"/>
    <property type="molecule type" value="Genomic_DNA"/>
</dbReference>
<gene>
    <name evidence="1" type="ORF">F5148DRAFT_1330696</name>
</gene>
<protein>
    <submittedName>
        <fullName evidence="1">Major facilitator superfamily domain-containing protein</fullName>
    </submittedName>
</protein>
<name>A0ACC0TYD9_9AGAM</name>
<evidence type="ECO:0000313" key="1">
    <source>
        <dbReference type="EMBL" id="KAI9452730.1"/>
    </source>
</evidence>
<keyword evidence="2" id="KW-1185">Reference proteome</keyword>